<evidence type="ECO:0000313" key="2">
    <source>
        <dbReference type="EMBL" id="RGK51118.1"/>
    </source>
</evidence>
<name>A0A3E4MMW0_9BACT</name>
<dbReference type="PANTHER" id="PTHR43179:SF10">
    <property type="entry name" value="GLYCOSYL TRANSFERASE"/>
    <property type="match status" value="1"/>
</dbReference>
<comment type="caution">
    <text evidence="2">The sequence shown here is derived from an EMBL/GenBank/DDBJ whole genome shotgun (WGS) entry which is preliminary data.</text>
</comment>
<dbReference type="PANTHER" id="PTHR43179">
    <property type="entry name" value="RHAMNOSYLTRANSFERASE WBBL"/>
    <property type="match status" value="1"/>
</dbReference>
<dbReference type="RefSeq" id="WP_117674076.1">
    <property type="nucleotide sequence ID" value="NZ_CABOGR010000047.1"/>
</dbReference>
<dbReference type="GO" id="GO:0016740">
    <property type="term" value="F:transferase activity"/>
    <property type="evidence" value="ECO:0007669"/>
    <property type="project" value="UniProtKB-KW"/>
</dbReference>
<keyword evidence="2" id="KW-0808">Transferase</keyword>
<evidence type="ECO:0000259" key="1">
    <source>
        <dbReference type="Pfam" id="PF00535"/>
    </source>
</evidence>
<reference evidence="2 3" key="1">
    <citation type="submission" date="2018-08" db="EMBL/GenBank/DDBJ databases">
        <title>A genome reference for cultivated species of the human gut microbiota.</title>
        <authorList>
            <person name="Zou Y."/>
            <person name="Xue W."/>
            <person name="Luo G."/>
        </authorList>
    </citation>
    <scope>NUCLEOTIDE SEQUENCE [LARGE SCALE GENOMIC DNA]</scope>
    <source>
        <strain evidence="2 3">TF10-3AC</strain>
    </source>
</reference>
<dbReference type="InterPro" id="IPR001173">
    <property type="entry name" value="Glyco_trans_2-like"/>
</dbReference>
<dbReference type="CDD" id="cd04186">
    <property type="entry name" value="GT_2_like_c"/>
    <property type="match status" value="1"/>
</dbReference>
<feature type="domain" description="Glycosyltransferase 2-like" evidence="1">
    <location>
        <begin position="7"/>
        <end position="121"/>
    </location>
</feature>
<dbReference type="Gene3D" id="3.90.550.10">
    <property type="entry name" value="Spore Coat Polysaccharide Biosynthesis Protein SpsA, Chain A"/>
    <property type="match status" value="1"/>
</dbReference>
<gene>
    <name evidence="2" type="ORF">DXD04_15645</name>
</gene>
<dbReference type="SUPFAM" id="SSF53448">
    <property type="entry name" value="Nucleotide-diphospho-sugar transferases"/>
    <property type="match status" value="1"/>
</dbReference>
<accession>A0A3E4MMW0</accession>
<organism evidence="2 3">
    <name type="scientific">Phocaeicola plebeius</name>
    <dbReference type="NCBI Taxonomy" id="310297"/>
    <lineage>
        <taxon>Bacteria</taxon>
        <taxon>Pseudomonadati</taxon>
        <taxon>Bacteroidota</taxon>
        <taxon>Bacteroidia</taxon>
        <taxon>Bacteroidales</taxon>
        <taxon>Bacteroidaceae</taxon>
        <taxon>Phocaeicola</taxon>
    </lineage>
</organism>
<dbReference type="Pfam" id="PF00535">
    <property type="entry name" value="Glycos_transf_2"/>
    <property type="match status" value="1"/>
</dbReference>
<proteinExistence type="predicted"/>
<dbReference type="EMBL" id="QSQT01000047">
    <property type="protein sequence ID" value="RGK51118.1"/>
    <property type="molecule type" value="Genomic_DNA"/>
</dbReference>
<evidence type="ECO:0000313" key="3">
    <source>
        <dbReference type="Proteomes" id="UP000260862"/>
    </source>
</evidence>
<dbReference type="InterPro" id="IPR029044">
    <property type="entry name" value="Nucleotide-diphossugar_trans"/>
</dbReference>
<sequence length="282" mass="32994">MITASLVTFHTKPSDLLRLIKCILNSNISIFYIIDNSSNDSLREYSQISEKIKYIHSQNLGFGHGHNIALEMALAQGAKYHVIINPDIYWKDNVIEELTSFMDKNNDCGQVMPKILYPNGETQLLCKLIPTPINLIGRRFIPIKAIKQKIDAKYELHHSGYNTIMEIPVLSGCFMFVRMDIIKKVGLFDERYFMYCEDVDLCRRIGEISRTMFYPNVSVYHEYDKGSYKKKKLLKYHICSTIKYFNKWGWIIDKKRTKTNKRCLSQIKNRNNNSIKDNHSKL</sequence>
<protein>
    <submittedName>
        <fullName evidence="2">Glycosyltransferase family 2 protein</fullName>
    </submittedName>
</protein>
<keyword evidence="3" id="KW-1185">Reference proteome</keyword>
<dbReference type="AlphaFoldDB" id="A0A3E4MMW0"/>
<dbReference type="Proteomes" id="UP000260862">
    <property type="component" value="Unassembled WGS sequence"/>
</dbReference>